<feature type="binding site" description="via carbamate group" evidence="1">
    <location>
        <position position="165"/>
    </location>
    <ligand>
        <name>Zn(2+)</name>
        <dbReference type="ChEBI" id="CHEBI:29105"/>
        <label>1</label>
    </ligand>
</feature>
<protein>
    <submittedName>
        <fullName evidence="4">Deacetylase</fullName>
        <ecNumber evidence="4">3.1.1.-</ecNumber>
    </submittedName>
</protein>
<feature type="modified residue" description="N6-carboxylysine" evidence="2">
    <location>
        <position position="165"/>
    </location>
</feature>
<dbReference type="InterPro" id="IPR011059">
    <property type="entry name" value="Metal-dep_hydrolase_composite"/>
</dbReference>
<dbReference type="Pfam" id="PF01979">
    <property type="entry name" value="Amidohydro_1"/>
    <property type="match status" value="1"/>
</dbReference>
<dbReference type="NCBIfam" id="NF006689">
    <property type="entry name" value="PRK09237.1"/>
    <property type="match status" value="1"/>
</dbReference>
<dbReference type="SUPFAM" id="SSF51338">
    <property type="entry name" value="Composite domain of metallo-dependent hydrolases"/>
    <property type="match status" value="1"/>
</dbReference>
<evidence type="ECO:0000259" key="3">
    <source>
        <dbReference type="Pfam" id="PF01979"/>
    </source>
</evidence>
<reference evidence="4 5" key="1">
    <citation type="submission" date="2018-06" db="EMBL/GenBank/DDBJ databases">
        <title>Draft Genome Sequence of a Novel Marine Bacterium Related to the Verrucomicrobia.</title>
        <authorList>
            <person name="Vosseberg J."/>
            <person name="Martijn J."/>
            <person name="Ettema T.J.G."/>
        </authorList>
    </citation>
    <scope>NUCLEOTIDE SEQUENCE [LARGE SCALE GENOMIC DNA]</scope>
    <source>
        <strain evidence="4">TARA_B100001123</strain>
    </source>
</reference>
<dbReference type="AlphaFoldDB" id="A0A2Z4AB05"/>
<dbReference type="GO" id="GO:0046872">
    <property type="term" value="F:metal ion binding"/>
    <property type="evidence" value="ECO:0007669"/>
    <property type="project" value="UniProtKB-KW"/>
</dbReference>
<keyword evidence="4" id="KW-0378">Hydrolase</keyword>
<feature type="binding site" evidence="1">
    <location>
        <position position="279"/>
    </location>
    <ligand>
        <name>Zn(2+)</name>
        <dbReference type="ChEBI" id="CHEBI:29105"/>
        <label>1</label>
    </ligand>
</feature>
<organism evidence="4 5">
    <name type="scientific">Candidatus Moanibacter tarae</name>
    <dbReference type="NCBI Taxonomy" id="2200854"/>
    <lineage>
        <taxon>Bacteria</taxon>
        <taxon>Pseudomonadati</taxon>
        <taxon>Verrucomicrobiota</taxon>
        <taxon>Opitutia</taxon>
        <taxon>Puniceicoccales</taxon>
        <taxon>Puniceicoccales incertae sedis</taxon>
        <taxon>Candidatus Moanibacter</taxon>
    </lineage>
</organism>
<evidence type="ECO:0000313" key="5">
    <source>
        <dbReference type="Proteomes" id="UP000247465"/>
    </source>
</evidence>
<sequence>MSFELILKGGHLLDPKNNIDGLNDIGIKGGRIAAIESELPCENAGQVIDVNGHYVTPGLVDIHIHAYATAGHRNAWAGDNSIFPDGFSFRSGVTTMVDTGSAGWRNFEDFRFRVIDRSQTRLFALINITGTGMMSTDLEQNPYDMDTDKTAAIANKHSDVVVGIKTAHYQGPEWISVDRCLEAAGKAFLPVMIDFGFFRKERPYYQLLTEKLRPGDISTHIFRAPTPWFNEEGAVLPYLHQARERGVILDVGHGAGSFCFRNAVPAIAQGFYPDSISTDLHTQCMNDAMLDMTTTMSKFLVMGMPLFEVIRASTINPANEIGHPELGHLSIGSVADIAVLNLMKGHFGYNDSLGGRMEGDKRLFCELTLKDGKITWDWNGRSGIDYNRIDPADGIRPGEFLIFPEDA</sequence>
<dbReference type="Proteomes" id="UP000247465">
    <property type="component" value="Chromosome"/>
</dbReference>
<dbReference type="Gene3D" id="2.30.40.10">
    <property type="entry name" value="Urease, subunit C, domain 1"/>
    <property type="match status" value="1"/>
</dbReference>
<feature type="binding site" evidence="1">
    <location>
        <position position="65"/>
    </location>
    <ligand>
        <name>Zn(2+)</name>
        <dbReference type="ChEBI" id="CHEBI:29105"/>
        <label>1</label>
    </ligand>
</feature>
<dbReference type="GO" id="GO:0016810">
    <property type="term" value="F:hydrolase activity, acting on carbon-nitrogen (but not peptide) bonds"/>
    <property type="evidence" value="ECO:0007669"/>
    <property type="project" value="InterPro"/>
</dbReference>
<keyword evidence="1" id="KW-0479">Metal-binding</keyword>
<dbReference type="SUPFAM" id="SSF51556">
    <property type="entry name" value="Metallo-dependent hydrolases"/>
    <property type="match status" value="1"/>
</dbReference>
<evidence type="ECO:0000256" key="1">
    <source>
        <dbReference type="PIRSR" id="PIRSR039004-1"/>
    </source>
</evidence>
<dbReference type="EMBL" id="CP029803">
    <property type="protein sequence ID" value="AWT59049.1"/>
    <property type="molecule type" value="Genomic_DNA"/>
</dbReference>
<dbReference type="PANTHER" id="PTHR42717">
    <property type="entry name" value="DIHYDROOROTASE-RELATED"/>
    <property type="match status" value="1"/>
</dbReference>
<accession>A0A2Z4AB05</accession>
<feature type="domain" description="Amidohydrolase-related" evidence="3">
    <location>
        <begin position="262"/>
        <end position="342"/>
    </location>
</feature>
<feature type="binding site" description="via carbamate group" evidence="1">
    <location>
        <position position="165"/>
    </location>
    <ligand>
        <name>Zn(2+)</name>
        <dbReference type="ChEBI" id="CHEBI:29105"/>
        <label>2</label>
    </ligand>
</feature>
<dbReference type="InterPro" id="IPR020043">
    <property type="entry name" value="Deacetylase_Atu3266-like"/>
</dbReference>
<dbReference type="KEGG" id="mtar:DF168_00223"/>
<feature type="binding site" evidence="1">
    <location>
        <position position="220"/>
    </location>
    <ligand>
        <name>Zn(2+)</name>
        <dbReference type="ChEBI" id="CHEBI:29105"/>
        <label>2</label>
    </ligand>
</feature>
<dbReference type="GO" id="GO:0019213">
    <property type="term" value="F:deacetylase activity"/>
    <property type="evidence" value="ECO:0007669"/>
    <property type="project" value="InterPro"/>
</dbReference>
<keyword evidence="1" id="KW-0862">Zinc</keyword>
<dbReference type="EC" id="3.1.1.-" evidence="4"/>
<dbReference type="PIRSF" id="PIRSF039004">
    <property type="entry name" value="ADE_EF_0837"/>
    <property type="match status" value="1"/>
</dbReference>
<dbReference type="PANTHER" id="PTHR42717:SF1">
    <property type="entry name" value="IMIDAZOLONEPROPIONASE AND RELATED AMIDOHYDROLASES"/>
    <property type="match status" value="1"/>
</dbReference>
<dbReference type="InterPro" id="IPR032466">
    <property type="entry name" value="Metal_Hydrolase"/>
</dbReference>
<gene>
    <name evidence="4" type="ORF">DF168_00223</name>
</gene>
<evidence type="ECO:0000256" key="2">
    <source>
        <dbReference type="PIRSR" id="PIRSR039004-2"/>
    </source>
</evidence>
<dbReference type="Gene3D" id="3.20.20.140">
    <property type="entry name" value="Metal-dependent hydrolases"/>
    <property type="match status" value="1"/>
</dbReference>
<evidence type="ECO:0000313" key="4">
    <source>
        <dbReference type="EMBL" id="AWT59049.1"/>
    </source>
</evidence>
<name>A0A2Z4AB05_9BACT</name>
<proteinExistence type="predicted"/>
<dbReference type="InterPro" id="IPR006680">
    <property type="entry name" value="Amidohydro-rel"/>
</dbReference>
<feature type="binding site" evidence="1">
    <location>
        <position position="63"/>
    </location>
    <ligand>
        <name>Zn(2+)</name>
        <dbReference type="ChEBI" id="CHEBI:29105"/>
        <label>1</label>
    </ligand>
</feature>